<comment type="caution">
    <text evidence="3">The sequence shown here is derived from an EMBL/GenBank/DDBJ whole genome shotgun (WGS) entry which is preliminary data.</text>
</comment>
<dbReference type="PANTHER" id="PTHR33308">
    <property type="entry name" value="PEPTIDOGLYCAN HYDROLASE FLGJ"/>
    <property type="match status" value="1"/>
</dbReference>
<dbReference type="GO" id="GO:0004040">
    <property type="term" value="F:amidase activity"/>
    <property type="evidence" value="ECO:0007669"/>
    <property type="project" value="InterPro"/>
</dbReference>
<dbReference type="Proteomes" id="UP000693672">
    <property type="component" value="Unassembled WGS sequence"/>
</dbReference>
<dbReference type="EMBL" id="CAJVAS010000006">
    <property type="protein sequence ID" value="CAG7617085.1"/>
    <property type="molecule type" value="Genomic_DNA"/>
</dbReference>
<proteinExistence type="predicted"/>
<dbReference type="PANTHER" id="PTHR33308:SF9">
    <property type="entry name" value="PEPTIDOGLYCAN HYDROLASE FLGJ"/>
    <property type="match status" value="1"/>
</dbReference>
<sequence>MNRADFIAAVAPVAVKLRREGSALFPSVRIAQTMLETGCVLHPWNNLVGLKVGTGQPNGFWKGVSVSTQTWEVYGGERVDGVQANWRAYDTIEDCFRDQDLLFGNSRYARVLAATASTEQAAMLYACGYATDPLYASKLCSLMASYSLEQYDETGEEDEGMAMKFEHDWQWKMLGDALDGLYRNGLIADYTWAEKAYNRELTGTELAWLTAIVLSRKQGVDV</sequence>
<gene>
    <name evidence="3" type="ORF">PAESOLCIP111_01979</name>
</gene>
<dbReference type="AlphaFoldDB" id="A0A916NIJ2"/>
<dbReference type="InterPro" id="IPR051056">
    <property type="entry name" value="Glycosyl_Hydrolase_73"/>
</dbReference>
<protein>
    <recommendedName>
        <fullName evidence="2">Mannosyl-glycoprotein endo-beta-N-acetylglucosamidase-like domain-containing protein</fullName>
    </recommendedName>
</protein>
<evidence type="ECO:0000313" key="4">
    <source>
        <dbReference type="Proteomes" id="UP000693672"/>
    </source>
</evidence>
<dbReference type="RefSeq" id="WP_246627372.1">
    <property type="nucleotide sequence ID" value="NZ_CAJVAS010000006.1"/>
</dbReference>
<feature type="domain" description="Mannosyl-glycoprotein endo-beta-N-acetylglucosamidase-like" evidence="2">
    <location>
        <begin position="2"/>
        <end position="152"/>
    </location>
</feature>
<keyword evidence="4" id="KW-1185">Reference proteome</keyword>
<evidence type="ECO:0000259" key="2">
    <source>
        <dbReference type="SMART" id="SM00047"/>
    </source>
</evidence>
<evidence type="ECO:0000313" key="3">
    <source>
        <dbReference type="EMBL" id="CAG7617085.1"/>
    </source>
</evidence>
<accession>A0A916NIJ2</accession>
<name>A0A916NIJ2_9BACL</name>
<reference evidence="3" key="1">
    <citation type="submission" date="2021-06" db="EMBL/GenBank/DDBJ databases">
        <authorList>
            <person name="Criscuolo A."/>
        </authorList>
    </citation>
    <scope>NUCLEOTIDE SEQUENCE</scope>
    <source>
        <strain evidence="3">CIP111600</strain>
    </source>
</reference>
<organism evidence="3 4">
    <name type="scientific">Paenibacillus solanacearum</name>
    <dbReference type="NCBI Taxonomy" id="2048548"/>
    <lineage>
        <taxon>Bacteria</taxon>
        <taxon>Bacillati</taxon>
        <taxon>Bacillota</taxon>
        <taxon>Bacilli</taxon>
        <taxon>Bacillales</taxon>
        <taxon>Paenibacillaceae</taxon>
        <taxon>Paenibacillus</taxon>
    </lineage>
</organism>
<evidence type="ECO:0000256" key="1">
    <source>
        <dbReference type="ARBA" id="ARBA00022801"/>
    </source>
</evidence>
<dbReference type="SMART" id="SM00047">
    <property type="entry name" value="LYZ2"/>
    <property type="match status" value="1"/>
</dbReference>
<keyword evidence="1" id="KW-0378">Hydrolase</keyword>
<dbReference type="InterPro" id="IPR002901">
    <property type="entry name" value="MGlyc_endo_b_GlcNAc-like_dom"/>
</dbReference>
<dbReference type="Pfam" id="PF01832">
    <property type="entry name" value="Glucosaminidase"/>
    <property type="match status" value="1"/>
</dbReference>